<feature type="compositionally biased region" description="Basic and acidic residues" evidence="8">
    <location>
        <begin position="3297"/>
        <end position="3310"/>
    </location>
</feature>
<feature type="compositionally biased region" description="Low complexity" evidence="8">
    <location>
        <begin position="1217"/>
        <end position="1227"/>
    </location>
</feature>
<dbReference type="Pfam" id="PF02318">
    <property type="entry name" value="FYVE_2"/>
    <property type="match status" value="1"/>
</dbReference>
<evidence type="ECO:0000256" key="2">
    <source>
        <dbReference type="ARBA" id="ARBA00022723"/>
    </source>
</evidence>
<keyword evidence="3" id="KW-0677">Repeat</keyword>
<feature type="region of interest" description="Disordered" evidence="8">
    <location>
        <begin position="1250"/>
        <end position="1270"/>
    </location>
</feature>
<feature type="domain" description="FYVE-type" evidence="10">
    <location>
        <begin position="55"/>
        <end position="115"/>
    </location>
</feature>
<dbReference type="Gene3D" id="2.60.40.150">
    <property type="entry name" value="C2 domain"/>
    <property type="match status" value="2"/>
</dbReference>
<evidence type="ECO:0000256" key="5">
    <source>
        <dbReference type="ARBA" id="ARBA00022833"/>
    </source>
</evidence>
<feature type="compositionally biased region" description="Gly residues" evidence="8">
    <location>
        <begin position="2721"/>
        <end position="2735"/>
    </location>
</feature>
<proteinExistence type="predicted"/>
<feature type="compositionally biased region" description="Low complexity" evidence="8">
    <location>
        <begin position="702"/>
        <end position="713"/>
    </location>
</feature>
<evidence type="ECO:0000256" key="6">
    <source>
        <dbReference type="ARBA" id="ARBA00023136"/>
    </source>
</evidence>
<feature type="region of interest" description="Disordered" evidence="8">
    <location>
        <begin position="2084"/>
        <end position="2127"/>
    </location>
</feature>
<feature type="compositionally biased region" description="Basic and acidic residues" evidence="8">
    <location>
        <begin position="320"/>
        <end position="335"/>
    </location>
</feature>
<feature type="compositionally biased region" description="Gly residues" evidence="8">
    <location>
        <begin position="1693"/>
        <end position="1703"/>
    </location>
</feature>
<feature type="region of interest" description="Disordered" evidence="8">
    <location>
        <begin position="2436"/>
        <end position="2460"/>
    </location>
</feature>
<feature type="compositionally biased region" description="Basic and acidic residues" evidence="8">
    <location>
        <begin position="2914"/>
        <end position="2927"/>
    </location>
</feature>
<evidence type="ECO:0000259" key="10">
    <source>
        <dbReference type="PROSITE" id="PS50178"/>
    </source>
</evidence>
<feature type="region of interest" description="Disordered" evidence="8">
    <location>
        <begin position="869"/>
        <end position="894"/>
    </location>
</feature>
<dbReference type="InterPro" id="IPR041282">
    <property type="entry name" value="FYVE_2"/>
</dbReference>
<feature type="compositionally biased region" description="Low complexity" evidence="8">
    <location>
        <begin position="2812"/>
        <end position="2831"/>
    </location>
</feature>
<dbReference type="GO" id="GO:0005886">
    <property type="term" value="C:plasma membrane"/>
    <property type="evidence" value="ECO:0007669"/>
    <property type="project" value="TreeGrafter"/>
</dbReference>
<dbReference type="InterPro" id="IPR043567">
    <property type="entry name" value="SYTL1-5_C2B"/>
</dbReference>
<feature type="region of interest" description="Disordered" evidence="8">
    <location>
        <begin position="2718"/>
        <end position="2869"/>
    </location>
</feature>
<feature type="region of interest" description="Disordered" evidence="8">
    <location>
        <begin position="1585"/>
        <end position="1656"/>
    </location>
</feature>
<dbReference type="InterPro" id="IPR011011">
    <property type="entry name" value="Znf_FYVE_PHD"/>
</dbReference>
<feature type="domain" description="C2" evidence="9">
    <location>
        <begin position="3303"/>
        <end position="3429"/>
    </location>
</feature>
<dbReference type="GO" id="GO:0042043">
    <property type="term" value="F:neurexin family protein binding"/>
    <property type="evidence" value="ECO:0007669"/>
    <property type="project" value="TreeGrafter"/>
</dbReference>
<feature type="compositionally biased region" description="Basic and acidic residues" evidence="8">
    <location>
        <begin position="370"/>
        <end position="401"/>
    </location>
</feature>
<reference evidence="11 12" key="1">
    <citation type="submission" date="2015-09" db="EMBL/GenBank/DDBJ databases">
        <title>Trachymyrmex zeteki WGS genome.</title>
        <authorList>
            <person name="Nygaard S."/>
            <person name="Hu H."/>
            <person name="Boomsma J."/>
            <person name="Zhang G."/>
        </authorList>
    </citation>
    <scope>NUCLEOTIDE SEQUENCE [LARGE SCALE GENOMIC DNA]</scope>
    <source>
        <strain evidence="11">Tzet28-1</strain>
        <tissue evidence="11">Whole body</tissue>
    </source>
</reference>
<evidence type="ECO:0000313" key="11">
    <source>
        <dbReference type="EMBL" id="KYQ55620.1"/>
    </source>
</evidence>
<dbReference type="GO" id="GO:0008270">
    <property type="term" value="F:zinc ion binding"/>
    <property type="evidence" value="ECO:0007669"/>
    <property type="project" value="UniProtKB-KW"/>
</dbReference>
<feature type="compositionally biased region" description="Acidic residues" evidence="8">
    <location>
        <begin position="2765"/>
        <end position="2775"/>
    </location>
</feature>
<feature type="compositionally biased region" description="Polar residues" evidence="8">
    <location>
        <begin position="402"/>
        <end position="412"/>
    </location>
</feature>
<feature type="compositionally biased region" description="Basic and acidic residues" evidence="8">
    <location>
        <begin position="425"/>
        <end position="436"/>
    </location>
</feature>
<dbReference type="PROSITE" id="PS50178">
    <property type="entry name" value="ZF_FYVE"/>
    <property type="match status" value="1"/>
</dbReference>
<feature type="region of interest" description="Disordered" evidence="8">
    <location>
        <begin position="1931"/>
        <end position="1962"/>
    </location>
</feature>
<dbReference type="SUPFAM" id="SSF57903">
    <property type="entry name" value="FYVE/PHD zinc finger"/>
    <property type="match status" value="1"/>
</dbReference>
<sequence>MRSSAQQVDDRRYLGISCIRLCVCRRLKADLQYLRRRGLFKASGGGGGGGGGELSHQGRKCARCGASFGRFYNIGTTCTRCRYRVCRQCRIEIRNHAGGNKEVEWFCNVCYKIAELHVVTDKWMHESSISSKSISEKTAHIPVDILNRSIRRAWTINGPPTRWLAARKSPELRIYRSLPSRHQDYQDPLEDSSFDDRTLLKLENLREGSLNVKDCVEDAADSCRDTIEAIEKSTSINERTKREKSIVKEEEVPSLDIIRFNKRSERSGKEQEDPMQEQSTPRISLIKPPRILAKFISPDTKSSPTKHGERKSNIPIFKRSSKEFEDIRSPQESPKRSLIPQRYRGSTDDLRRSREDISVPSLIPKLLSSRSKEERLKRQDSKDDIRPLSRSARKDFKEESKSPSLAISQTSTNKDEVYKSGIRIFRRENSREDVGRDSANSIKESAKGKQQEKQERTEVVGGVAKLKADEPNRTRCEDGKDNANDAERSSSGREETHASIEPNSTVLDAQSDEKVDTKHQDARMIGMIIVENRTQDERMREQDTMVLGNEAIDEKHLLATRESIESVTENQEQDNNEKETRDAIEQLLDIGNDDDVIGITNERKGSLEIGYGKRPDEFQVVRRKFSKEEFSNPDDTDDAPNKRCSSHLSPEASPLSTRSSRYSPRESESEPTPALPRKTGGDSCSASQRIRDAITRTRRESNSSTRYESSGSEGVRLSETGLHGYAELARKVKFFGGNGNGSVSSTIGGDEVVQRDSATSAGEDEINEDGHDRTGPIPSQGRTMLRRRRQFDAQDLQAGKRTRKIANCFIELVTRYSTMQCTIASGYYRRCSKVVTDAARDSGSRRRGRSHARSCCGGEDLQSLQTLNLIGRGGGSSRQRSPNPATGGSGQDQPASVVDYRRLVFISSDSSSGREEDDADSSCSSSSYLNGLARNGSHHHHHAQSLEDCDWDYFESGSLPLPTTPIVTVGAGVNVAGIADTIGQDVWSCCPGRGSAACQACGGSRSANVLPVPVPIPVPVPYPVPIPAALWTGDFAAAASSMISRSDDHAEPGTLRLRGDPAAPWFAWHPRFNQPLHGARLDPRLAGAFDPTTCTFRPPDQVLTPRLYGPITETITTATNLESSQITQDVRDEANVALKTEELRKEEDLLAKDINESSSSTTKNKKKLEETENTETEGKESEEETEINEVATCEDSLLSSFERSAQGMYQHSREDSGSSSGRSSADSSDLDEDSSSHRFSKVFVVNDDSLTSDNDIENNEGDDSDSAAEGGVTLKRVTAIPEEEPVVLQHVRLLNEDILMENEREVNKNELEECRRHSKTYIFGNDQLKSDDKSLDKPAANLIDKRRSRNKKIGSDNDDKQLPLLLQRRSIPEELYLADDNDCSDNRIELKSIRMLDPDNIDPPTIVLKGKRPVSKIQICSEAVNTSKEILQNGLIECPKSPSSDTWDSTIVPDSLEISGVSSETSVPEETDIDHRDRLGVFDNGQITRSIITTNDCEKQGDKQCLSEADCSNVDIIADAFTDSCTSNESNTTGSEVSSDELHEYEVTPIESSFDYNNEIAAINDELLYQIGKKKTEDISKGIKENGYHLGNNHDDKTSPTMTKSGAKQSLQSERPISGRSSIKSMIGAKDDNDDDNDDEDDDEGYRSVTCDTISTSRIQEMMGSAEEQDGNGSKVDIAHDGPVRGEIAVQVGGNGDGNGVSGSGECSEEGDATRFRSVERRPCTRQENGFPADGQASAKDLARDSAQHNSSNNTSGNNKYRSLVMITQEASYQPVSVVTSDTTTLLQPDEIHSAGSQGGLAGYFQLALEAASEPQLHRKNAPRKPLMVKRLPAAVAVSAVTTSHQSAELEVDSGLSVGSASESDDVSVKNVPKPLNCRQENADDVSKDRSVSDYRELRISSQSSDDNSGTGGVIILEEGLADDDSWVEEVSHDEDEPGATTATEESSEDEANNFGDREEELRGYRRQAIDFTLHTIVEESCEESETEPSLAAGSPSKKPRPPSASELEKYFFFGLGGDGNSSSMGSREVDSLSETSSIYSEGLESLGQDETNGSGQNQDRSNNSDGFLNSSRLEKYYLSEFLGFDQDRRDSDGSVGSDSEGRPSPEAQRRKKLVRARGTGRSHSSSLDNLLALTQSSQNLSSQNSLQDLSLNQDVQETQSEGSSTETDGTEDGQTAVFGTDGQFDTVKRKKKKPRNLGTQSPRVSDDRNKTPEPNREMTLMNNSVSMNSIDGQRSKQQSRDSGFVGSCDDLLQHQKLPDESQTSGIGSGGTEIDQEADKDRSLSKTTDHPQNASQNAIKEGATGKSNLKHPVNHASLPHLANASLSRKDSFNNWSSDEETNLMMSKMRQFFKTMVANTNGQGQNATSANSGGVSPAPSPRLPGYTSKARLCVQNRTKPPQLVYFENELTRLMKTVPGIRDEQVREIVEYLSSEDTWSDSYDSSDYTSSDLEGAAGGRRSALQEQISQSCQQIISKFDTTSAGGDAILSDKEKEQMKGPGSGSTMQPAPCLGRDTAFVYQKLVQSFTKMAGDGVSSDTNSTPHSSPPLIAKVMHHIGSRLVALMHEVSEGGPAAHHPSTWRRYSQHHRTPSSASTTEDDDSTSDSTNAPSSAHLLPRSKSHDPLLLINSHPAVITGQEGEEREASDYERFSWRGSFESTLMAADSRTKLSLLACSGDVSSGSSVSASASALAAKRRSAGDLLFNPKSFSREQLDRVRSCGSIGGGSGAGTGGTGSGSVEERIWSNRRRSSVPDANTRGESGASAGDEDTEDELEYGGESRATTLPRGMQSAISAATNSLPRLPVPSAPTGLTTTSSSSSSATAAVTSTSSSMHKAHISGSQSTTSKRDNSRSRRQQTMSLTSVAKGARYSTFKESSTRKSWTTSKMVQRLASNWLLECCCGSCYKGQKTASRSKSNDANEMNRKEKTESIELQISPIDSAKLENDSRLTLEKIPLTKCEYEILKDDEFLQTSNVNSEVSLANRKDDILIDTSDSKSKFSFGSGTLSNGMKCVIGSLPILPKKEKKSSSVIDEKKASQSDSKLEFPANIFAKCSTQYGQQKVSAMNIPELIINDGSSLSEACSTPIIGAGSRTGSSHTVLDMDDIDPSHLATRSSLSSLGARSDSMASVYSGAGEGRCCRSVVVTGEVEFALQYDYKNLTFEVHVTKCKNLAPVDVKRKRSDPYVKVYLLPDKSKSGKRKTKVKKHTLNPEFNETLKFHMSLSGLETRTLWLTVWHSDMFGRNDFLGEVRMPLENKIFDDPTPHWYPLQERTEPFDDPVAYKGEVIVGLKFVPPDPAQQERDRESNAERGSSKTKKNWSRGALHVLVKEARNLQTRGKNSGTCDPFCKSYLLPDKGRSGKQKTVVVRRSGGSPVWGHTFIYKDVSLQELAERGLELTVWDHDRIASNEFLGGVRFNLGTGKHYGKPVDWMDATGRELSLWQNMLERPNFWVEGAVTLRPNLHNHGKNNGT</sequence>
<evidence type="ECO:0000256" key="7">
    <source>
        <dbReference type="PROSITE-ProRule" id="PRU00091"/>
    </source>
</evidence>
<feature type="region of interest" description="Disordered" evidence="8">
    <location>
        <begin position="1691"/>
        <end position="1761"/>
    </location>
</feature>
<feature type="region of interest" description="Disordered" evidence="8">
    <location>
        <begin position="1149"/>
        <end position="1190"/>
    </location>
</feature>
<organism evidence="11 12">
    <name type="scientific">Mycetomoellerius zeteki</name>
    <dbReference type="NCBI Taxonomy" id="64791"/>
    <lineage>
        <taxon>Eukaryota</taxon>
        <taxon>Metazoa</taxon>
        <taxon>Ecdysozoa</taxon>
        <taxon>Arthropoda</taxon>
        <taxon>Hexapoda</taxon>
        <taxon>Insecta</taxon>
        <taxon>Pterygota</taxon>
        <taxon>Neoptera</taxon>
        <taxon>Endopterygota</taxon>
        <taxon>Hymenoptera</taxon>
        <taxon>Apocrita</taxon>
        <taxon>Aculeata</taxon>
        <taxon>Formicoidea</taxon>
        <taxon>Formicidae</taxon>
        <taxon>Myrmicinae</taxon>
        <taxon>Mycetomoellerius</taxon>
    </lineage>
</organism>
<dbReference type="SUPFAM" id="SSF49562">
    <property type="entry name" value="C2 domain (Calcium/lipid-binding domain, CaLB)"/>
    <property type="match status" value="2"/>
</dbReference>
<feature type="compositionally biased region" description="Basic and acidic residues" evidence="8">
    <location>
        <begin position="345"/>
        <end position="357"/>
    </location>
</feature>
<dbReference type="InterPro" id="IPR017455">
    <property type="entry name" value="Znf_FYVE-rel"/>
</dbReference>
<feature type="domain" description="C2" evidence="9">
    <location>
        <begin position="3143"/>
        <end position="3265"/>
    </location>
</feature>
<dbReference type="PANTHER" id="PTHR45716:SF2">
    <property type="entry name" value="BITESIZE, ISOFORM I"/>
    <property type="match status" value="1"/>
</dbReference>
<feature type="compositionally biased region" description="Acidic residues" evidence="8">
    <location>
        <begin position="1254"/>
        <end position="1266"/>
    </location>
</feature>
<dbReference type="InterPro" id="IPR013083">
    <property type="entry name" value="Znf_RING/FYVE/PHD"/>
</dbReference>
<feature type="region of interest" description="Disordered" evidence="8">
    <location>
        <begin position="2360"/>
        <end position="2385"/>
    </location>
</feature>
<feature type="region of interest" description="Disordered" evidence="8">
    <location>
        <begin position="2019"/>
        <end position="2069"/>
    </location>
</feature>
<feature type="compositionally biased region" description="Polar residues" evidence="8">
    <location>
        <begin position="1599"/>
        <end position="1624"/>
    </location>
</feature>
<feature type="region of interest" description="Disordered" evidence="8">
    <location>
        <begin position="3291"/>
        <end position="3317"/>
    </location>
</feature>
<feature type="compositionally biased region" description="Acidic residues" evidence="8">
    <location>
        <begin position="1632"/>
        <end position="1644"/>
    </location>
</feature>
<feature type="compositionally biased region" description="Basic and acidic residues" evidence="8">
    <location>
        <begin position="2277"/>
        <end position="2289"/>
    </location>
</feature>
<name>A0A151X5Q4_9HYME</name>
<dbReference type="GO" id="GO:0070382">
    <property type="term" value="C:exocytic vesicle"/>
    <property type="evidence" value="ECO:0007669"/>
    <property type="project" value="TreeGrafter"/>
</dbReference>
<feature type="region of interest" description="Disordered" evidence="8">
    <location>
        <begin position="2906"/>
        <end position="2927"/>
    </location>
</feature>
<feature type="compositionally biased region" description="Basic and acidic residues" evidence="8">
    <location>
        <begin position="444"/>
        <end position="458"/>
    </location>
</feature>
<comment type="subcellular location">
    <subcellularLocation>
        <location evidence="1">Membrane</location>
    </subcellularLocation>
</comment>
<feature type="compositionally biased region" description="Polar residues" evidence="8">
    <location>
        <begin position="2049"/>
        <end position="2069"/>
    </location>
</feature>
<accession>A0A151X5Q4</accession>
<feature type="region of interest" description="Disordered" evidence="8">
    <location>
        <begin position="2570"/>
        <end position="2618"/>
    </location>
</feature>
<keyword evidence="6" id="KW-0472">Membrane</keyword>
<evidence type="ECO:0000256" key="1">
    <source>
        <dbReference type="ARBA" id="ARBA00004370"/>
    </source>
</evidence>
<gene>
    <name evidence="11" type="ORF">ALC60_05464</name>
</gene>
<feature type="compositionally biased region" description="Polar residues" evidence="8">
    <location>
        <begin position="1748"/>
        <end position="1761"/>
    </location>
</feature>
<feature type="compositionally biased region" description="Basic and acidic residues" evidence="8">
    <location>
        <begin position="262"/>
        <end position="272"/>
    </location>
</feature>
<dbReference type="Pfam" id="PF00168">
    <property type="entry name" value="C2"/>
    <property type="match status" value="2"/>
</dbReference>
<evidence type="ECO:0000256" key="4">
    <source>
        <dbReference type="ARBA" id="ARBA00022771"/>
    </source>
</evidence>
<dbReference type="CDD" id="cd04020">
    <property type="entry name" value="C2B_SLP_1-2-3-4"/>
    <property type="match status" value="1"/>
</dbReference>
<dbReference type="Proteomes" id="UP000075809">
    <property type="component" value="Unassembled WGS sequence"/>
</dbReference>
<evidence type="ECO:0000259" key="9">
    <source>
        <dbReference type="PROSITE" id="PS50004"/>
    </source>
</evidence>
<keyword evidence="2" id="KW-0479">Metal-binding</keyword>
<feature type="compositionally biased region" description="Basic and acidic residues" evidence="8">
    <location>
        <begin position="466"/>
        <end position="498"/>
    </location>
</feature>
<dbReference type="InterPro" id="IPR000008">
    <property type="entry name" value="C2_dom"/>
</dbReference>
<feature type="compositionally biased region" description="Polar residues" evidence="8">
    <location>
        <begin position="2790"/>
        <end position="2799"/>
    </location>
</feature>
<dbReference type="STRING" id="64791.A0A151X5Q4"/>
<feature type="region of interest" description="Disordered" evidence="8">
    <location>
        <begin position="838"/>
        <end position="857"/>
    </location>
</feature>
<feature type="compositionally biased region" description="Low complexity" evidence="8">
    <location>
        <begin position="1988"/>
        <end position="1997"/>
    </location>
</feature>
<dbReference type="InterPro" id="IPR035892">
    <property type="entry name" value="C2_domain_sf"/>
</dbReference>
<feature type="region of interest" description="Disordered" evidence="8">
    <location>
        <begin position="258"/>
        <end position="519"/>
    </location>
</feature>
<feature type="region of interest" description="Disordered" evidence="8">
    <location>
        <begin position="624"/>
        <end position="715"/>
    </location>
</feature>
<feature type="region of interest" description="Disordered" evidence="8">
    <location>
        <begin position="756"/>
        <end position="780"/>
    </location>
</feature>
<feature type="region of interest" description="Disordered" evidence="8">
    <location>
        <begin position="1979"/>
        <end position="2006"/>
    </location>
</feature>
<dbReference type="CDD" id="cd08521">
    <property type="entry name" value="C2A_SLP"/>
    <property type="match status" value="1"/>
</dbReference>
<feature type="compositionally biased region" description="Polar residues" evidence="8">
    <location>
        <begin position="2360"/>
        <end position="2373"/>
    </location>
</feature>
<feature type="compositionally biased region" description="Basic and acidic residues" evidence="8">
    <location>
        <begin position="689"/>
        <end position="701"/>
    </location>
</feature>
<keyword evidence="12" id="KW-1185">Reference proteome</keyword>
<feature type="compositionally biased region" description="Basic and acidic residues" evidence="8">
    <location>
        <begin position="2205"/>
        <end position="2217"/>
    </location>
</feature>
<feature type="compositionally biased region" description="Polar residues" evidence="8">
    <location>
        <begin position="882"/>
        <end position="894"/>
    </location>
</feature>
<dbReference type="PROSITE" id="PS50004">
    <property type="entry name" value="C2"/>
    <property type="match status" value="2"/>
</dbReference>
<feature type="compositionally biased region" description="Polar residues" evidence="8">
    <location>
        <begin position="2221"/>
        <end position="2237"/>
    </location>
</feature>
<keyword evidence="4 7" id="KW-0863">Zinc-finger</keyword>
<dbReference type="EMBL" id="KQ982510">
    <property type="protein sequence ID" value="KYQ55620.1"/>
    <property type="molecule type" value="Genomic_DNA"/>
</dbReference>
<feature type="compositionally biased region" description="Acidic residues" evidence="8">
    <location>
        <begin position="1171"/>
        <end position="1187"/>
    </location>
</feature>
<feature type="region of interest" description="Disordered" evidence="8">
    <location>
        <begin position="2153"/>
        <end position="2295"/>
    </location>
</feature>
<evidence type="ECO:0000256" key="3">
    <source>
        <dbReference type="ARBA" id="ARBA00022737"/>
    </source>
</evidence>
<feature type="compositionally biased region" description="Basic and acidic residues" evidence="8">
    <location>
        <begin position="1712"/>
        <end position="1725"/>
    </location>
</feature>
<protein>
    <submittedName>
        <fullName evidence="11">Synaptotagmin-like protein 5</fullName>
    </submittedName>
</protein>
<feature type="compositionally biased region" description="Basic residues" evidence="8">
    <location>
        <begin position="2110"/>
        <end position="2121"/>
    </location>
</feature>
<dbReference type="FunFam" id="2.60.40.150:FF:000006">
    <property type="entry name" value="Synaptotagmin-like 5, isoform CRA_a"/>
    <property type="match status" value="1"/>
</dbReference>
<dbReference type="GO" id="GO:0006887">
    <property type="term" value="P:exocytosis"/>
    <property type="evidence" value="ECO:0007669"/>
    <property type="project" value="TreeGrafter"/>
</dbReference>
<dbReference type="Gene3D" id="3.30.40.10">
    <property type="entry name" value="Zinc/RING finger domain, C3HC4 (zinc finger)"/>
    <property type="match status" value="1"/>
</dbReference>
<dbReference type="PANTHER" id="PTHR45716">
    <property type="entry name" value="BITESIZE, ISOFORM I"/>
    <property type="match status" value="1"/>
</dbReference>
<feature type="compositionally biased region" description="Basic and acidic residues" evidence="8">
    <location>
        <begin position="1881"/>
        <end position="1895"/>
    </location>
</feature>
<feature type="compositionally biased region" description="Low complexity" evidence="8">
    <location>
        <begin position="2603"/>
        <end position="2612"/>
    </location>
</feature>
<dbReference type="CDD" id="cd15747">
    <property type="entry name" value="FYVE_Slp3_4_5"/>
    <property type="match status" value="1"/>
</dbReference>
<evidence type="ECO:0000313" key="12">
    <source>
        <dbReference type="Proteomes" id="UP000075809"/>
    </source>
</evidence>
<feature type="region of interest" description="Disordered" evidence="8">
    <location>
        <begin position="1205"/>
        <end position="1236"/>
    </location>
</feature>
<feature type="compositionally biased region" description="Low complexity" evidence="8">
    <location>
        <begin position="2436"/>
        <end position="2450"/>
    </location>
</feature>
<feature type="compositionally biased region" description="Basic and acidic residues" evidence="8">
    <location>
        <begin position="1585"/>
        <end position="1598"/>
    </location>
</feature>
<feature type="region of interest" description="Disordered" evidence="8">
    <location>
        <begin position="1852"/>
        <end position="1895"/>
    </location>
</feature>
<keyword evidence="5" id="KW-0862">Zinc</keyword>
<dbReference type="SMART" id="SM00239">
    <property type="entry name" value="C2"/>
    <property type="match status" value="2"/>
</dbReference>
<feature type="compositionally biased region" description="Polar residues" evidence="8">
    <location>
        <begin position="2155"/>
        <end position="2168"/>
    </location>
</feature>
<evidence type="ECO:0000256" key="8">
    <source>
        <dbReference type="SAM" id="MobiDB-lite"/>
    </source>
</evidence>